<dbReference type="Proteomes" id="UP001597237">
    <property type="component" value="Unassembled WGS sequence"/>
</dbReference>
<gene>
    <name evidence="2" type="ORF">ACFSC0_03600</name>
</gene>
<evidence type="ECO:0000256" key="1">
    <source>
        <dbReference type="SAM" id="Phobius"/>
    </source>
</evidence>
<reference evidence="3" key="1">
    <citation type="journal article" date="2019" name="Int. J. Syst. Evol. Microbiol.">
        <title>The Global Catalogue of Microorganisms (GCM) 10K type strain sequencing project: providing services to taxonomists for standard genome sequencing and annotation.</title>
        <authorList>
            <consortium name="The Broad Institute Genomics Platform"/>
            <consortium name="The Broad Institute Genome Sequencing Center for Infectious Disease"/>
            <person name="Wu L."/>
            <person name="Ma J."/>
        </authorList>
    </citation>
    <scope>NUCLEOTIDE SEQUENCE [LARGE SCALE GENOMIC DNA]</scope>
    <source>
        <strain evidence="3">DFY28</strain>
    </source>
</reference>
<feature type="transmembrane region" description="Helical" evidence="1">
    <location>
        <begin position="85"/>
        <end position="103"/>
    </location>
</feature>
<evidence type="ECO:0000313" key="3">
    <source>
        <dbReference type="Proteomes" id="UP001597237"/>
    </source>
</evidence>
<evidence type="ECO:0000313" key="2">
    <source>
        <dbReference type="EMBL" id="MFD1782468.1"/>
    </source>
</evidence>
<dbReference type="EMBL" id="JBHUEY010000001">
    <property type="protein sequence ID" value="MFD1782468.1"/>
    <property type="molecule type" value="Genomic_DNA"/>
</dbReference>
<keyword evidence="1" id="KW-0812">Transmembrane</keyword>
<name>A0ABW4MY99_9CAUL</name>
<keyword evidence="1" id="KW-1133">Transmembrane helix</keyword>
<dbReference type="RefSeq" id="WP_377280478.1">
    <property type="nucleotide sequence ID" value="NZ_JBHRSI010000001.1"/>
</dbReference>
<dbReference type="Pfam" id="PF19851">
    <property type="entry name" value="DUF6326"/>
    <property type="match status" value="1"/>
</dbReference>
<keyword evidence="1" id="KW-0472">Membrane</keyword>
<feature type="transmembrane region" description="Helical" evidence="1">
    <location>
        <begin position="12"/>
        <end position="36"/>
    </location>
</feature>
<protein>
    <submittedName>
        <fullName evidence="2">DUF6326 family protein</fullName>
    </submittedName>
</protein>
<keyword evidence="3" id="KW-1185">Reference proteome</keyword>
<dbReference type="InterPro" id="IPR046289">
    <property type="entry name" value="DUF6326"/>
</dbReference>
<feature type="transmembrane region" description="Helical" evidence="1">
    <location>
        <begin position="109"/>
        <end position="130"/>
    </location>
</feature>
<comment type="caution">
    <text evidence="2">The sequence shown here is derived from an EMBL/GenBank/DDBJ whole genome shotgun (WGS) entry which is preliminary data.</text>
</comment>
<sequence>MELADARIHVRLKLAALWTAVMLLYAYNDLFLLYTPGALEGVMAGKMGALPPTSQGLLFAFALSIAIPCLMIPMSLLLRAGAARWANIVVGAIYALMILGTLWGMWAFYIFLGLLEVAMTLAIVGLAWTWPRQAGDISGAPPG</sequence>
<proteinExistence type="predicted"/>
<feature type="transmembrane region" description="Helical" evidence="1">
    <location>
        <begin position="56"/>
        <end position="78"/>
    </location>
</feature>
<accession>A0ABW4MY99</accession>
<organism evidence="2 3">
    <name type="scientific">Phenylobacterium terrae</name>
    <dbReference type="NCBI Taxonomy" id="2665495"/>
    <lineage>
        <taxon>Bacteria</taxon>
        <taxon>Pseudomonadati</taxon>
        <taxon>Pseudomonadota</taxon>
        <taxon>Alphaproteobacteria</taxon>
        <taxon>Caulobacterales</taxon>
        <taxon>Caulobacteraceae</taxon>
        <taxon>Phenylobacterium</taxon>
    </lineage>
</organism>